<dbReference type="PANTHER" id="PTHR14226">
    <property type="entry name" value="NEUROPATHY TARGET ESTERASE/SWISS CHEESE D.MELANOGASTER"/>
    <property type="match status" value="1"/>
</dbReference>
<sequence>MAKPRIGLALGAGGARGLAHIGVLKVLEREKIPISMIAGSSIGALVASFYAAGQRLDQLEKFSVAFRRKYFLDFTVPKLGWIAGNRIKDLIRMFTYNKNIEDLKIPIAIVTTDIETGERIVFRKGSIADAVRASIAIPGIFTPERIDGRMLVDGGVVDRVPISVVKEMGADIVIAVDVTGFKKNAKIQTIYDIILQSIDIMQMEVVRNRGDDADVMIHPPVQMYSSYLFTDAEEIIKHGEDEAKKRLNEIQSVIKNWKEPEH</sequence>
<keyword evidence="3 4" id="KW-0443">Lipid metabolism</keyword>
<dbReference type="InterPro" id="IPR016035">
    <property type="entry name" value="Acyl_Trfase/lysoPLipase"/>
</dbReference>
<keyword evidence="7" id="KW-1185">Reference proteome</keyword>
<dbReference type="RefSeq" id="WP_275418410.1">
    <property type="nucleotide sequence ID" value="NZ_CP106878.1"/>
</dbReference>
<evidence type="ECO:0000259" key="5">
    <source>
        <dbReference type="PROSITE" id="PS51635"/>
    </source>
</evidence>
<dbReference type="PROSITE" id="PS51635">
    <property type="entry name" value="PNPLA"/>
    <property type="match status" value="1"/>
</dbReference>
<feature type="domain" description="PNPLA" evidence="5">
    <location>
        <begin position="8"/>
        <end position="166"/>
    </location>
</feature>
<dbReference type="AlphaFoldDB" id="A0A9E8LXI7"/>
<evidence type="ECO:0000256" key="1">
    <source>
        <dbReference type="ARBA" id="ARBA00022801"/>
    </source>
</evidence>
<dbReference type="GO" id="GO:0016042">
    <property type="term" value="P:lipid catabolic process"/>
    <property type="evidence" value="ECO:0007669"/>
    <property type="project" value="UniProtKB-UniRule"/>
</dbReference>
<accession>A0A9E8LXI7</accession>
<feature type="short sequence motif" description="DGA/G" evidence="4">
    <location>
        <begin position="153"/>
        <end position="155"/>
    </location>
</feature>
<gene>
    <name evidence="6" type="ORF">OE104_04660</name>
</gene>
<dbReference type="KEGG" id="faf:OE104_04660"/>
<feature type="active site" description="Proton acceptor" evidence="4">
    <location>
        <position position="153"/>
    </location>
</feature>
<dbReference type="Gene3D" id="3.40.1090.10">
    <property type="entry name" value="Cytosolic phospholipase A2 catalytic domain"/>
    <property type="match status" value="1"/>
</dbReference>
<evidence type="ECO:0000313" key="6">
    <source>
        <dbReference type="EMBL" id="WAA10614.1"/>
    </source>
</evidence>
<dbReference type="PANTHER" id="PTHR14226:SF76">
    <property type="entry name" value="NTE FAMILY PROTEIN RSSA"/>
    <property type="match status" value="1"/>
</dbReference>
<organism evidence="6 7">
    <name type="scientific">Fervidibacillus albus</name>
    <dbReference type="NCBI Taxonomy" id="2980026"/>
    <lineage>
        <taxon>Bacteria</taxon>
        <taxon>Bacillati</taxon>
        <taxon>Bacillota</taxon>
        <taxon>Bacilli</taxon>
        <taxon>Bacillales</taxon>
        <taxon>Bacillaceae</taxon>
        <taxon>Fervidibacillus</taxon>
    </lineage>
</organism>
<dbReference type="Pfam" id="PF01734">
    <property type="entry name" value="Patatin"/>
    <property type="match status" value="1"/>
</dbReference>
<keyword evidence="1 4" id="KW-0378">Hydrolase</keyword>
<comment type="caution">
    <text evidence="4">Lacks conserved residue(s) required for the propagation of feature annotation.</text>
</comment>
<evidence type="ECO:0000256" key="4">
    <source>
        <dbReference type="PROSITE-ProRule" id="PRU01161"/>
    </source>
</evidence>
<evidence type="ECO:0000256" key="2">
    <source>
        <dbReference type="ARBA" id="ARBA00022963"/>
    </source>
</evidence>
<dbReference type="InterPro" id="IPR050301">
    <property type="entry name" value="NTE"/>
</dbReference>
<dbReference type="SUPFAM" id="SSF52151">
    <property type="entry name" value="FabD/lysophospholipase-like"/>
    <property type="match status" value="1"/>
</dbReference>
<evidence type="ECO:0000313" key="7">
    <source>
        <dbReference type="Proteomes" id="UP001164718"/>
    </source>
</evidence>
<dbReference type="GO" id="GO:0016787">
    <property type="term" value="F:hydrolase activity"/>
    <property type="evidence" value="ECO:0007669"/>
    <property type="project" value="UniProtKB-UniRule"/>
</dbReference>
<feature type="active site" description="Nucleophile" evidence="4">
    <location>
        <position position="41"/>
    </location>
</feature>
<dbReference type="Proteomes" id="UP001164718">
    <property type="component" value="Chromosome"/>
</dbReference>
<dbReference type="InterPro" id="IPR002641">
    <property type="entry name" value="PNPLA_dom"/>
</dbReference>
<dbReference type="EMBL" id="CP106878">
    <property type="protein sequence ID" value="WAA10614.1"/>
    <property type="molecule type" value="Genomic_DNA"/>
</dbReference>
<feature type="short sequence motif" description="GXSXG" evidence="4">
    <location>
        <begin position="39"/>
        <end position="43"/>
    </location>
</feature>
<evidence type="ECO:0000256" key="3">
    <source>
        <dbReference type="ARBA" id="ARBA00023098"/>
    </source>
</evidence>
<name>A0A9E8LXI7_9BACI</name>
<reference evidence="6" key="1">
    <citation type="submission" date="2022-09" db="EMBL/GenBank/DDBJ databases">
        <title>Complete Genomes of Fervidibacillus albus and Fervidibacillus halotolerans isolated from tidal flat sediments.</title>
        <authorList>
            <person name="Kwon K.K."/>
            <person name="Yang S.-H."/>
            <person name="Park M.J."/>
            <person name="Oh H.-M."/>
        </authorList>
    </citation>
    <scope>NUCLEOTIDE SEQUENCE</scope>
    <source>
        <strain evidence="6">MEBiC13591</strain>
    </source>
</reference>
<keyword evidence="2 4" id="KW-0442">Lipid degradation</keyword>
<protein>
    <submittedName>
        <fullName evidence="6">Patatin-like phospholipase family protein</fullName>
    </submittedName>
</protein>
<proteinExistence type="predicted"/>